<organism evidence="3 4">
    <name type="scientific">Roseimicrobium gellanilyticum</name>
    <dbReference type="NCBI Taxonomy" id="748857"/>
    <lineage>
        <taxon>Bacteria</taxon>
        <taxon>Pseudomonadati</taxon>
        <taxon>Verrucomicrobiota</taxon>
        <taxon>Verrucomicrobiia</taxon>
        <taxon>Verrucomicrobiales</taxon>
        <taxon>Verrucomicrobiaceae</taxon>
        <taxon>Roseimicrobium</taxon>
    </lineage>
</organism>
<keyword evidence="4" id="KW-1185">Reference proteome</keyword>
<keyword evidence="2" id="KW-0732">Signal</keyword>
<dbReference type="Proteomes" id="UP000253426">
    <property type="component" value="Unassembled WGS sequence"/>
</dbReference>
<name>A0A366HD19_9BACT</name>
<evidence type="ECO:0000313" key="4">
    <source>
        <dbReference type="Proteomes" id="UP000253426"/>
    </source>
</evidence>
<dbReference type="RefSeq" id="WP_113960506.1">
    <property type="nucleotide sequence ID" value="NZ_QNRR01000009.1"/>
</dbReference>
<sequence length="138" mass="14551">MTVKKSTSALFCAVAAMALTSCGTSGFNLGFGSSSSAATPPAYTGGGQEFDPYSNTWRPARPVAAPTSQPNAYLAEKAEKEKQENTILKKTTRAMNNTASATAEAVKKPLKWVPFVGGKEKSQDEIDPNYYPAPAPGQ</sequence>
<proteinExistence type="predicted"/>
<accession>A0A366HD19</accession>
<evidence type="ECO:0000256" key="2">
    <source>
        <dbReference type="SAM" id="SignalP"/>
    </source>
</evidence>
<dbReference type="AlphaFoldDB" id="A0A366HD19"/>
<gene>
    <name evidence="3" type="ORF">DES53_10932</name>
</gene>
<comment type="caution">
    <text evidence="3">The sequence shown here is derived from an EMBL/GenBank/DDBJ whole genome shotgun (WGS) entry which is preliminary data.</text>
</comment>
<evidence type="ECO:0000313" key="3">
    <source>
        <dbReference type="EMBL" id="RBP39605.1"/>
    </source>
</evidence>
<evidence type="ECO:0008006" key="5">
    <source>
        <dbReference type="Google" id="ProtNLM"/>
    </source>
</evidence>
<dbReference type="PROSITE" id="PS51257">
    <property type="entry name" value="PROKAR_LIPOPROTEIN"/>
    <property type="match status" value="1"/>
</dbReference>
<feature type="signal peptide" evidence="2">
    <location>
        <begin position="1"/>
        <end position="20"/>
    </location>
</feature>
<reference evidence="3 4" key="1">
    <citation type="submission" date="2018-06" db="EMBL/GenBank/DDBJ databases">
        <title>Genomic Encyclopedia of Type Strains, Phase IV (KMG-IV): sequencing the most valuable type-strain genomes for metagenomic binning, comparative biology and taxonomic classification.</title>
        <authorList>
            <person name="Goeker M."/>
        </authorList>
    </citation>
    <scope>NUCLEOTIDE SEQUENCE [LARGE SCALE GENOMIC DNA]</scope>
    <source>
        <strain evidence="3 4">DSM 25532</strain>
    </source>
</reference>
<dbReference type="EMBL" id="QNRR01000009">
    <property type="protein sequence ID" value="RBP39605.1"/>
    <property type="molecule type" value="Genomic_DNA"/>
</dbReference>
<feature type="region of interest" description="Disordered" evidence="1">
    <location>
        <begin position="117"/>
        <end position="138"/>
    </location>
</feature>
<feature type="chain" id="PRO_5017041576" description="Lipoprotein" evidence="2">
    <location>
        <begin position="21"/>
        <end position="138"/>
    </location>
</feature>
<evidence type="ECO:0000256" key="1">
    <source>
        <dbReference type="SAM" id="MobiDB-lite"/>
    </source>
</evidence>
<protein>
    <recommendedName>
        <fullName evidence="5">Lipoprotein</fullName>
    </recommendedName>
</protein>
<dbReference type="OrthoDB" id="9836169at2"/>